<protein>
    <submittedName>
        <fullName evidence="4">Response regulator receiver protein</fullName>
    </submittedName>
</protein>
<evidence type="ECO:0000256" key="1">
    <source>
        <dbReference type="ARBA" id="ARBA00022553"/>
    </source>
</evidence>
<dbReference type="KEGG" id="hoh:Hoch_3432"/>
<keyword evidence="5" id="KW-1185">Reference proteome</keyword>
<name>D0LV93_HALO1</name>
<reference evidence="4 5" key="1">
    <citation type="journal article" date="2010" name="Stand. Genomic Sci.">
        <title>Complete genome sequence of Haliangium ochraceum type strain (SMP-2).</title>
        <authorList>
            <consortium name="US DOE Joint Genome Institute (JGI-PGF)"/>
            <person name="Ivanova N."/>
            <person name="Daum C."/>
            <person name="Lang E."/>
            <person name="Abt B."/>
            <person name="Kopitz M."/>
            <person name="Saunders E."/>
            <person name="Lapidus A."/>
            <person name="Lucas S."/>
            <person name="Glavina Del Rio T."/>
            <person name="Nolan M."/>
            <person name="Tice H."/>
            <person name="Copeland A."/>
            <person name="Cheng J.F."/>
            <person name="Chen F."/>
            <person name="Bruce D."/>
            <person name="Goodwin L."/>
            <person name="Pitluck S."/>
            <person name="Mavromatis K."/>
            <person name="Pati A."/>
            <person name="Mikhailova N."/>
            <person name="Chen A."/>
            <person name="Palaniappan K."/>
            <person name="Land M."/>
            <person name="Hauser L."/>
            <person name="Chang Y.J."/>
            <person name="Jeffries C.D."/>
            <person name="Detter J.C."/>
            <person name="Brettin T."/>
            <person name="Rohde M."/>
            <person name="Goker M."/>
            <person name="Bristow J."/>
            <person name="Markowitz V."/>
            <person name="Eisen J.A."/>
            <person name="Hugenholtz P."/>
            <person name="Kyrpides N.C."/>
            <person name="Klenk H.P."/>
        </authorList>
    </citation>
    <scope>NUCLEOTIDE SEQUENCE [LARGE SCALE GENOMIC DNA]</scope>
    <source>
        <strain evidence="5">DSM 14365 / CIP 107738 / JCM 11303 / AJ 13395 / SMP-2</strain>
    </source>
</reference>
<dbReference type="STRING" id="502025.Hoch_3432"/>
<dbReference type="SUPFAM" id="SSF52172">
    <property type="entry name" value="CheY-like"/>
    <property type="match status" value="2"/>
</dbReference>
<dbReference type="Proteomes" id="UP000001880">
    <property type="component" value="Chromosome"/>
</dbReference>
<accession>D0LV93</accession>
<dbReference type="Gene3D" id="3.40.50.2300">
    <property type="match status" value="1"/>
</dbReference>
<evidence type="ECO:0000256" key="2">
    <source>
        <dbReference type="PROSITE-ProRule" id="PRU00169"/>
    </source>
</evidence>
<organism evidence="4 5">
    <name type="scientific">Haliangium ochraceum (strain DSM 14365 / JCM 11303 / SMP-2)</name>
    <dbReference type="NCBI Taxonomy" id="502025"/>
    <lineage>
        <taxon>Bacteria</taxon>
        <taxon>Pseudomonadati</taxon>
        <taxon>Myxococcota</taxon>
        <taxon>Polyangia</taxon>
        <taxon>Haliangiales</taxon>
        <taxon>Kofleriaceae</taxon>
        <taxon>Haliangium</taxon>
    </lineage>
</organism>
<dbReference type="PANTHER" id="PTHR44591">
    <property type="entry name" value="STRESS RESPONSE REGULATOR PROTEIN 1"/>
    <property type="match status" value="1"/>
</dbReference>
<dbReference type="PROSITE" id="PS50110">
    <property type="entry name" value="RESPONSE_REGULATORY"/>
    <property type="match status" value="1"/>
</dbReference>
<evidence type="ECO:0000313" key="5">
    <source>
        <dbReference type="Proteomes" id="UP000001880"/>
    </source>
</evidence>
<dbReference type="EMBL" id="CP001804">
    <property type="protein sequence ID" value="ACY15934.1"/>
    <property type="molecule type" value="Genomic_DNA"/>
</dbReference>
<dbReference type="RefSeq" id="WP_012828534.1">
    <property type="nucleotide sequence ID" value="NC_013440.1"/>
</dbReference>
<feature type="domain" description="Response regulatory" evidence="3">
    <location>
        <begin position="21"/>
        <end position="136"/>
    </location>
</feature>
<dbReference type="InterPro" id="IPR050595">
    <property type="entry name" value="Bact_response_regulator"/>
</dbReference>
<dbReference type="AlphaFoldDB" id="D0LV93"/>
<sequence length="349" mass="38386">MSFDLSIARRLSGVRELVGAEVLVIDQDPAVQGGMAKLLTEANLNVTCATTPREGLALLSKRFFSVAVIDLDTPTPGVGLDTITEVKATSATTAIVVLSPRRSFDEAVAVIRAGAIDIVLKSPEAVPYLKDRILEAASRSMYSREVTAALNDAKGVHEEFLRLFMDAERRALDSADRLAGRDPERLGFLDELRVLIVDSDARLADALSEKEIAGYRFDKALSGGQALDLCGSDIYHYVMVSDNLYDLPSSMVARSVKGQSPETVVLAYTGPGPGGRVDMVDNSQSRSVIPEFTSPEQLIDRLDELAAAFRAKSRERRYTQAFREQHYDFLRRYVNLRQKLERALASEPE</sequence>
<evidence type="ECO:0000259" key="3">
    <source>
        <dbReference type="PROSITE" id="PS50110"/>
    </source>
</evidence>
<dbReference type="Pfam" id="PF00072">
    <property type="entry name" value="Response_reg"/>
    <property type="match status" value="1"/>
</dbReference>
<dbReference type="eggNOG" id="COG0784">
    <property type="taxonomic scope" value="Bacteria"/>
</dbReference>
<evidence type="ECO:0000313" key="4">
    <source>
        <dbReference type="EMBL" id="ACY15934.1"/>
    </source>
</evidence>
<dbReference type="GO" id="GO:0000160">
    <property type="term" value="P:phosphorelay signal transduction system"/>
    <property type="evidence" value="ECO:0007669"/>
    <property type="project" value="InterPro"/>
</dbReference>
<gene>
    <name evidence="4" type="ordered locus">Hoch_3432</name>
</gene>
<dbReference type="CDD" id="cd00156">
    <property type="entry name" value="REC"/>
    <property type="match status" value="1"/>
</dbReference>
<dbReference type="PANTHER" id="PTHR44591:SF3">
    <property type="entry name" value="RESPONSE REGULATORY DOMAIN-CONTAINING PROTEIN"/>
    <property type="match status" value="1"/>
</dbReference>
<dbReference type="eggNOG" id="COG0745">
    <property type="taxonomic scope" value="Bacteria"/>
</dbReference>
<dbReference type="InterPro" id="IPR001789">
    <property type="entry name" value="Sig_transdc_resp-reg_receiver"/>
</dbReference>
<dbReference type="HOGENOM" id="CLU_794029_0_0_7"/>
<keyword evidence="1 2" id="KW-0597">Phosphoprotein</keyword>
<dbReference type="SMART" id="SM00448">
    <property type="entry name" value="REC"/>
    <property type="match status" value="1"/>
</dbReference>
<dbReference type="OrthoDB" id="159632at2"/>
<dbReference type="InterPro" id="IPR011006">
    <property type="entry name" value="CheY-like_superfamily"/>
</dbReference>
<feature type="modified residue" description="4-aspartylphosphate" evidence="2">
    <location>
        <position position="70"/>
    </location>
</feature>
<proteinExistence type="predicted"/>